<evidence type="ECO:0000256" key="12">
    <source>
        <dbReference type="SAM" id="Coils"/>
    </source>
</evidence>
<comment type="catalytic activity">
    <reaction evidence="9">
        <text>L-seryl-[protein] + ATP = O-phospho-L-seryl-[protein] + ADP + H(+)</text>
        <dbReference type="Rhea" id="RHEA:17989"/>
        <dbReference type="Rhea" id="RHEA-COMP:9863"/>
        <dbReference type="Rhea" id="RHEA-COMP:11604"/>
        <dbReference type="ChEBI" id="CHEBI:15378"/>
        <dbReference type="ChEBI" id="CHEBI:29999"/>
        <dbReference type="ChEBI" id="CHEBI:30616"/>
        <dbReference type="ChEBI" id="CHEBI:83421"/>
        <dbReference type="ChEBI" id="CHEBI:456216"/>
        <dbReference type="EC" id="2.7.11.1"/>
    </reaction>
</comment>
<dbReference type="SUPFAM" id="SSF56112">
    <property type="entry name" value="Protein kinase-like (PK-like)"/>
    <property type="match status" value="1"/>
</dbReference>
<evidence type="ECO:0000256" key="11">
    <source>
        <dbReference type="PROSITE-ProRule" id="PRU10141"/>
    </source>
</evidence>
<dbReference type="Proteomes" id="UP001445076">
    <property type="component" value="Unassembled WGS sequence"/>
</dbReference>
<keyword evidence="6" id="KW-0418">Kinase</keyword>
<keyword evidence="7 11" id="KW-0067">ATP-binding</keyword>
<feature type="domain" description="Protein kinase" evidence="14">
    <location>
        <begin position="262"/>
        <end position="502"/>
    </location>
</feature>
<evidence type="ECO:0000256" key="8">
    <source>
        <dbReference type="ARBA" id="ARBA00047899"/>
    </source>
</evidence>
<dbReference type="Pfam" id="PF00069">
    <property type="entry name" value="Pkinase"/>
    <property type="match status" value="1"/>
</dbReference>
<dbReference type="AlphaFoldDB" id="A0AAW0Y4A5"/>
<dbReference type="PROSITE" id="PS00107">
    <property type="entry name" value="PROTEIN_KINASE_ATP"/>
    <property type="match status" value="1"/>
</dbReference>
<dbReference type="InterPro" id="IPR000719">
    <property type="entry name" value="Prot_kinase_dom"/>
</dbReference>
<evidence type="ECO:0000256" key="3">
    <source>
        <dbReference type="ARBA" id="ARBA00022527"/>
    </source>
</evidence>
<accession>A0AAW0Y4A5</accession>
<dbReference type="PROSITE" id="PS50011">
    <property type="entry name" value="PROTEIN_KINASE_DOM"/>
    <property type="match status" value="1"/>
</dbReference>
<dbReference type="Gene3D" id="1.25.40.20">
    <property type="entry name" value="Ankyrin repeat-containing domain"/>
    <property type="match status" value="2"/>
</dbReference>
<gene>
    <name evidence="15" type="ORF">OTU49_009769</name>
</gene>
<name>A0AAW0Y4A5_CHEQU</name>
<dbReference type="SMART" id="SM00248">
    <property type="entry name" value="ANK"/>
    <property type="match status" value="4"/>
</dbReference>
<protein>
    <recommendedName>
        <fullName evidence="2">non-specific serine/threonine protein kinase</fullName>
        <ecNumber evidence="2">2.7.11.1</ecNumber>
    </recommendedName>
</protein>
<dbReference type="InterPro" id="IPR051131">
    <property type="entry name" value="NEK_Ser/Thr_kinase_NIMA"/>
</dbReference>
<dbReference type="InterPro" id="IPR011009">
    <property type="entry name" value="Kinase-like_dom_sf"/>
</dbReference>
<organism evidence="15 16">
    <name type="scientific">Cherax quadricarinatus</name>
    <name type="common">Australian red claw crayfish</name>
    <dbReference type="NCBI Taxonomy" id="27406"/>
    <lineage>
        <taxon>Eukaryota</taxon>
        <taxon>Metazoa</taxon>
        <taxon>Ecdysozoa</taxon>
        <taxon>Arthropoda</taxon>
        <taxon>Crustacea</taxon>
        <taxon>Multicrustacea</taxon>
        <taxon>Malacostraca</taxon>
        <taxon>Eumalacostraca</taxon>
        <taxon>Eucarida</taxon>
        <taxon>Decapoda</taxon>
        <taxon>Pleocyemata</taxon>
        <taxon>Astacidea</taxon>
        <taxon>Parastacoidea</taxon>
        <taxon>Parastacidae</taxon>
        <taxon>Cherax</taxon>
    </lineage>
</organism>
<keyword evidence="10" id="KW-0040">ANK repeat</keyword>
<dbReference type="PROSITE" id="PS50297">
    <property type="entry name" value="ANK_REP_REGION"/>
    <property type="match status" value="2"/>
</dbReference>
<dbReference type="Pfam" id="PF12796">
    <property type="entry name" value="Ank_2"/>
    <property type="match status" value="1"/>
</dbReference>
<dbReference type="InterPro" id="IPR002110">
    <property type="entry name" value="Ankyrin_rpt"/>
</dbReference>
<evidence type="ECO:0000256" key="9">
    <source>
        <dbReference type="ARBA" id="ARBA00048679"/>
    </source>
</evidence>
<dbReference type="SMART" id="SM00220">
    <property type="entry name" value="S_TKc"/>
    <property type="match status" value="1"/>
</dbReference>
<evidence type="ECO:0000313" key="16">
    <source>
        <dbReference type="Proteomes" id="UP001445076"/>
    </source>
</evidence>
<dbReference type="SUPFAM" id="SSF48403">
    <property type="entry name" value="Ankyrin repeat"/>
    <property type="match status" value="1"/>
</dbReference>
<dbReference type="PANTHER" id="PTHR44899">
    <property type="entry name" value="CAMK FAMILY PROTEIN KINASE"/>
    <property type="match status" value="1"/>
</dbReference>
<evidence type="ECO:0000256" key="6">
    <source>
        <dbReference type="ARBA" id="ARBA00022777"/>
    </source>
</evidence>
<dbReference type="InterPro" id="IPR008271">
    <property type="entry name" value="Ser/Thr_kinase_AS"/>
</dbReference>
<feature type="non-terminal residue" evidence="15">
    <location>
        <position position="1"/>
    </location>
</feature>
<comment type="similarity">
    <text evidence="1">Belongs to the protein kinase superfamily. NEK Ser/Thr protein kinase family. NIMA subfamily.</text>
</comment>
<evidence type="ECO:0000256" key="5">
    <source>
        <dbReference type="ARBA" id="ARBA00022741"/>
    </source>
</evidence>
<feature type="compositionally biased region" description="Low complexity" evidence="13">
    <location>
        <begin position="26"/>
        <end position="38"/>
    </location>
</feature>
<dbReference type="PROSITE" id="PS50088">
    <property type="entry name" value="ANK_REPEAT"/>
    <property type="match status" value="2"/>
</dbReference>
<keyword evidence="4" id="KW-0808">Transferase</keyword>
<feature type="region of interest" description="Disordered" evidence="13">
    <location>
        <begin position="1"/>
        <end position="64"/>
    </location>
</feature>
<comment type="caution">
    <text evidence="15">The sequence shown here is derived from an EMBL/GenBank/DDBJ whole genome shotgun (WGS) entry which is preliminary data.</text>
</comment>
<evidence type="ECO:0000256" key="4">
    <source>
        <dbReference type="ARBA" id="ARBA00022679"/>
    </source>
</evidence>
<dbReference type="PROSITE" id="PS00108">
    <property type="entry name" value="PROTEIN_KINASE_ST"/>
    <property type="match status" value="1"/>
</dbReference>
<dbReference type="Gene3D" id="1.10.510.10">
    <property type="entry name" value="Transferase(Phosphotransferase) domain 1"/>
    <property type="match status" value="1"/>
</dbReference>
<keyword evidence="5 11" id="KW-0547">Nucleotide-binding</keyword>
<evidence type="ECO:0000256" key="1">
    <source>
        <dbReference type="ARBA" id="ARBA00010886"/>
    </source>
</evidence>
<dbReference type="GO" id="GO:0005524">
    <property type="term" value="F:ATP binding"/>
    <property type="evidence" value="ECO:0007669"/>
    <property type="project" value="UniProtKB-UniRule"/>
</dbReference>
<evidence type="ECO:0000256" key="2">
    <source>
        <dbReference type="ARBA" id="ARBA00012513"/>
    </source>
</evidence>
<evidence type="ECO:0000256" key="7">
    <source>
        <dbReference type="ARBA" id="ARBA00022840"/>
    </source>
</evidence>
<sequence length="553" mass="62124">SGPHQRPDTPPPPHQDAGHTQAEVTNQINISHNQQNQKIPEKPSLCQTNADHGNNENNIEESPPERELLNRMLSVSNEDDLEGVSDTGSNIFSDTTQKELVEAVSAGNYAATEGLLMAGADPDTLSSKPGEKGLTLLHLACWSGHDKIVRLLMRHRADRKATAHGLLAVHWAAVGGHIPVLTVMWEKGFSIKVRSQDGATPLDLAADHGNLEAVRWFVEKGAYVNIKDKHGRTPKLIAKEAGHRAIVKYLQDKEDEMHLSNFQEQRKLGEGSFGEVILVRTSEGFMVVKRIDLSQLRRKHQEYAHREFQLLKSLRHPYIVAYRGGGFEGKHLHIHMEYCSGGDLATRIREQKETDVPFEERLIHCWALSLCLALKYIHGRNILHRDLKPHNIFLTEGGTIKLGDFGLARVMGEAQHALTSLGSPAYMSPEVIRGEAYNAKADMWALGCCFYELATLERGFPYTEVSVSGGFSVEYKSMVVCLLQQDPDQRPSAALLLRQSFIMDAMENQLEEKEQEVTELNREVVQLNQETDELITELETLKRNIRPDERKPR</sequence>
<feature type="coiled-coil region" evidence="12">
    <location>
        <begin position="496"/>
        <end position="544"/>
    </location>
</feature>
<dbReference type="EC" id="2.7.11.1" evidence="2"/>
<evidence type="ECO:0000256" key="13">
    <source>
        <dbReference type="SAM" id="MobiDB-lite"/>
    </source>
</evidence>
<comment type="catalytic activity">
    <reaction evidence="8">
        <text>L-threonyl-[protein] + ATP = O-phospho-L-threonyl-[protein] + ADP + H(+)</text>
        <dbReference type="Rhea" id="RHEA:46608"/>
        <dbReference type="Rhea" id="RHEA-COMP:11060"/>
        <dbReference type="Rhea" id="RHEA-COMP:11605"/>
        <dbReference type="ChEBI" id="CHEBI:15378"/>
        <dbReference type="ChEBI" id="CHEBI:30013"/>
        <dbReference type="ChEBI" id="CHEBI:30616"/>
        <dbReference type="ChEBI" id="CHEBI:61977"/>
        <dbReference type="ChEBI" id="CHEBI:456216"/>
        <dbReference type="EC" id="2.7.11.1"/>
    </reaction>
</comment>
<dbReference type="InterPro" id="IPR036770">
    <property type="entry name" value="Ankyrin_rpt-contain_sf"/>
</dbReference>
<keyword evidence="16" id="KW-1185">Reference proteome</keyword>
<dbReference type="Pfam" id="PF00023">
    <property type="entry name" value="Ank"/>
    <property type="match status" value="1"/>
</dbReference>
<keyword evidence="12" id="KW-0175">Coiled coil</keyword>
<dbReference type="InterPro" id="IPR017441">
    <property type="entry name" value="Protein_kinase_ATP_BS"/>
</dbReference>
<proteinExistence type="inferred from homology"/>
<keyword evidence="3" id="KW-0723">Serine/threonine-protein kinase</keyword>
<feature type="binding site" evidence="11">
    <location>
        <position position="289"/>
    </location>
    <ligand>
        <name>ATP</name>
        <dbReference type="ChEBI" id="CHEBI:30616"/>
    </ligand>
</feature>
<dbReference type="EMBL" id="JARKIK010000005">
    <property type="protein sequence ID" value="KAK8751678.1"/>
    <property type="molecule type" value="Genomic_DNA"/>
</dbReference>
<dbReference type="PANTHER" id="PTHR44899:SF3">
    <property type="entry name" value="SERINE_THREONINE-PROTEIN KINASE NEK1"/>
    <property type="match status" value="1"/>
</dbReference>
<dbReference type="GO" id="GO:0004674">
    <property type="term" value="F:protein serine/threonine kinase activity"/>
    <property type="evidence" value="ECO:0007669"/>
    <property type="project" value="UniProtKB-KW"/>
</dbReference>
<feature type="repeat" description="ANK" evidence="10">
    <location>
        <begin position="132"/>
        <end position="164"/>
    </location>
</feature>
<feature type="repeat" description="ANK" evidence="10">
    <location>
        <begin position="197"/>
        <end position="229"/>
    </location>
</feature>
<evidence type="ECO:0000313" key="15">
    <source>
        <dbReference type="EMBL" id="KAK8751678.1"/>
    </source>
</evidence>
<evidence type="ECO:0000256" key="10">
    <source>
        <dbReference type="PROSITE-ProRule" id="PRU00023"/>
    </source>
</evidence>
<evidence type="ECO:0000259" key="14">
    <source>
        <dbReference type="PROSITE" id="PS50011"/>
    </source>
</evidence>
<reference evidence="15 16" key="1">
    <citation type="journal article" date="2024" name="BMC Genomics">
        <title>Genome assembly of redclaw crayfish (Cherax quadricarinatus) provides insights into its immune adaptation and hypoxia tolerance.</title>
        <authorList>
            <person name="Liu Z."/>
            <person name="Zheng J."/>
            <person name="Li H."/>
            <person name="Fang K."/>
            <person name="Wang S."/>
            <person name="He J."/>
            <person name="Zhou D."/>
            <person name="Weng S."/>
            <person name="Chi M."/>
            <person name="Gu Z."/>
            <person name="He J."/>
            <person name="Li F."/>
            <person name="Wang M."/>
        </authorList>
    </citation>
    <scope>NUCLEOTIDE SEQUENCE [LARGE SCALE GENOMIC DNA]</scope>
    <source>
        <strain evidence="15">ZL_2023a</strain>
    </source>
</reference>